<dbReference type="EMBL" id="FXUI01000002">
    <property type="protein sequence ID" value="SMP58503.1"/>
    <property type="molecule type" value="Genomic_DNA"/>
</dbReference>
<comment type="caution">
    <text evidence="1">The sequence shown here is derived from an EMBL/GenBank/DDBJ whole genome shotgun (WGS) entry which is preliminary data.</text>
</comment>
<accession>A0ABY1Q7Y2</accession>
<dbReference type="Proteomes" id="UP001157910">
    <property type="component" value="Unassembled WGS sequence"/>
</dbReference>
<reference evidence="1 2" key="1">
    <citation type="submission" date="2017-05" db="EMBL/GenBank/DDBJ databases">
        <authorList>
            <person name="Varghese N."/>
            <person name="Submissions S."/>
        </authorList>
    </citation>
    <scope>NUCLEOTIDE SEQUENCE [LARGE SCALE GENOMIC DNA]</scope>
    <source>
        <strain evidence="1 2">SM16</strain>
    </source>
</reference>
<keyword evidence="2" id="KW-1185">Reference proteome</keyword>
<organism evidence="1 2">
    <name type="scientific">Novosphingobium panipatense</name>
    <dbReference type="NCBI Taxonomy" id="428991"/>
    <lineage>
        <taxon>Bacteria</taxon>
        <taxon>Pseudomonadati</taxon>
        <taxon>Pseudomonadota</taxon>
        <taxon>Alphaproteobacteria</taxon>
        <taxon>Sphingomonadales</taxon>
        <taxon>Sphingomonadaceae</taxon>
        <taxon>Novosphingobium</taxon>
    </lineage>
</organism>
<proteinExistence type="predicted"/>
<protein>
    <submittedName>
        <fullName evidence="1">Uncharacterized protein</fullName>
    </submittedName>
</protein>
<gene>
    <name evidence="1" type="ORF">SAMN06296065_102484</name>
</gene>
<sequence>MAAVEPHKIMSGLGRLYTAIRAERRRRALGKFQSVNDAIRLQQLQREATKLRLQLPPLRLVS</sequence>
<evidence type="ECO:0000313" key="1">
    <source>
        <dbReference type="EMBL" id="SMP58503.1"/>
    </source>
</evidence>
<name>A0ABY1Q7Y2_9SPHN</name>
<evidence type="ECO:0000313" key="2">
    <source>
        <dbReference type="Proteomes" id="UP001157910"/>
    </source>
</evidence>